<dbReference type="Proteomes" id="UP000220102">
    <property type="component" value="Unassembled WGS sequence"/>
</dbReference>
<dbReference type="InterPro" id="IPR051043">
    <property type="entry name" value="Sulfatase_Mod_Factor_Kinase"/>
</dbReference>
<sequence>MHPSFSQPSRPFLMRHLVLSLLLFAFVATVSASPAAATDGSAATDGNEDAPVAMMTVPGLPMPVPVAPQFGDMVRLPDGTFIMGLTDEDPFEMQSAGRRRVTVSAFYIDRFEVTNAEYREYLQSLSPGVRDDALPDSTAWTSSASRADFSTYFYGSNYDEYPVVSVTWQDAKDYCKAEDKRLPTEAEWEYAARAGRVGGVYPWSGFSPRDAFGRYLANFNPGRQGQAADGYAFTAPVGSFPPSRWGLHDVAGNAAEWVEDTYSPTYANLSDLDPVYRGEDSEETRKVVRGGAWDSNAFRIGVGFRDMHEADQASPRIGFRCAADISQVEGTQRRFKDPEPPQPDPSNEGGDANSESGDDAAGDTTEEEDGTAPPESGTTPPGGGQ</sequence>
<evidence type="ECO:0000313" key="5">
    <source>
        <dbReference type="Proteomes" id="UP000220102"/>
    </source>
</evidence>
<accession>A0A2A8CVZ0</accession>
<dbReference type="InterPro" id="IPR042095">
    <property type="entry name" value="SUMF_sf"/>
</dbReference>
<evidence type="ECO:0000313" key="4">
    <source>
        <dbReference type="EMBL" id="PEN12783.1"/>
    </source>
</evidence>
<dbReference type="EMBL" id="PDEQ01000006">
    <property type="protein sequence ID" value="PEN12783.1"/>
    <property type="molecule type" value="Genomic_DNA"/>
</dbReference>
<keyword evidence="5" id="KW-1185">Reference proteome</keyword>
<feature type="compositionally biased region" description="Acidic residues" evidence="1">
    <location>
        <begin position="356"/>
        <end position="370"/>
    </location>
</feature>
<keyword evidence="2" id="KW-0732">Signal</keyword>
<feature type="domain" description="Sulfatase-modifying factor enzyme-like" evidence="3">
    <location>
        <begin position="72"/>
        <end position="322"/>
    </location>
</feature>
<protein>
    <recommendedName>
        <fullName evidence="3">Sulfatase-modifying factor enzyme-like domain-containing protein</fullName>
    </recommendedName>
</protein>
<dbReference type="InterPro" id="IPR016187">
    <property type="entry name" value="CTDL_fold"/>
</dbReference>
<reference evidence="4 5" key="1">
    <citation type="submission" date="2017-10" db="EMBL/GenBank/DDBJ databases">
        <title>Draft genome of Longibacter Salinarum.</title>
        <authorList>
            <person name="Goh K.M."/>
            <person name="Shamsir M.S."/>
            <person name="Lim S.W."/>
        </authorList>
    </citation>
    <scope>NUCLEOTIDE SEQUENCE [LARGE SCALE GENOMIC DNA]</scope>
    <source>
        <strain evidence="4 5">KCTC 52045</strain>
    </source>
</reference>
<dbReference type="SUPFAM" id="SSF56436">
    <property type="entry name" value="C-type lectin-like"/>
    <property type="match status" value="1"/>
</dbReference>
<dbReference type="OrthoDB" id="9768004at2"/>
<dbReference type="AlphaFoldDB" id="A0A2A8CVZ0"/>
<feature type="chain" id="PRO_5012111562" description="Sulfatase-modifying factor enzyme-like domain-containing protein" evidence="2">
    <location>
        <begin position="33"/>
        <end position="385"/>
    </location>
</feature>
<dbReference type="Pfam" id="PF03781">
    <property type="entry name" value="FGE-sulfatase"/>
    <property type="match status" value="1"/>
</dbReference>
<evidence type="ECO:0000259" key="3">
    <source>
        <dbReference type="Pfam" id="PF03781"/>
    </source>
</evidence>
<dbReference type="Gene3D" id="3.90.1580.10">
    <property type="entry name" value="paralog of FGE (formylglycine-generating enzyme)"/>
    <property type="match status" value="1"/>
</dbReference>
<dbReference type="InterPro" id="IPR005532">
    <property type="entry name" value="SUMF_dom"/>
</dbReference>
<dbReference type="PANTHER" id="PTHR23150">
    <property type="entry name" value="SULFATASE MODIFYING FACTOR 1, 2"/>
    <property type="match status" value="1"/>
</dbReference>
<comment type="caution">
    <text evidence="4">The sequence shown here is derived from an EMBL/GenBank/DDBJ whole genome shotgun (WGS) entry which is preliminary data.</text>
</comment>
<dbReference type="GO" id="GO:0120147">
    <property type="term" value="F:formylglycine-generating oxidase activity"/>
    <property type="evidence" value="ECO:0007669"/>
    <property type="project" value="TreeGrafter"/>
</dbReference>
<evidence type="ECO:0000256" key="1">
    <source>
        <dbReference type="SAM" id="MobiDB-lite"/>
    </source>
</evidence>
<proteinExistence type="predicted"/>
<evidence type="ECO:0000256" key="2">
    <source>
        <dbReference type="SAM" id="SignalP"/>
    </source>
</evidence>
<name>A0A2A8CVZ0_9BACT</name>
<feature type="region of interest" description="Disordered" evidence="1">
    <location>
        <begin position="329"/>
        <end position="385"/>
    </location>
</feature>
<dbReference type="PANTHER" id="PTHR23150:SF19">
    <property type="entry name" value="FORMYLGLYCINE-GENERATING ENZYME"/>
    <property type="match status" value="1"/>
</dbReference>
<organism evidence="4 5">
    <name type="scientific">Longibacter salinarum</name>
    <dbReference type="NCBI Taxonomy" id="1850348"/>
    <lineage>
        <taxon>Bacteria</taxon>
        <taxon>Pseudomonadati</taxon>
        <taxon>Rhodothermota</taxon>
        <taxon>Rhodothermia</taxon>
        <taxon>Rhodothermales</taxon>
        <taxon>Salisaetaceae</taxon>
        <taxon>Longibacter</taxon>
    </lineage>
</organism>
<gene>
    <name evidence="4" type="ORF">CRI94_12265</name>
</gene>
<feature type="signal peptide" evidence="2">
    <location>
        <begin position="1"/>
        <end position="32"/>
    </location>
</feature>